<dbReference type="PANTHER" id="PTHR23082:SF0">
    <property type="entry name" value="GENERAL TRANSCRIPTION FACTOR 3C POLYPEPTIDE 3"/>
    <property type="match status" value="1"/>
</dbReference>
<evidence type="ECO:0000313" key="2">
    <source>
        <dbReference type="Proteomes" id="UP001164746"/>
    </source>
</evidence>
<name>A0ABY7FRP9_MYAAR</name>
<dbReference type="InterPro" id="IPR039340">
    <property type="entry name" value="Tfc4/TFIIIC-102/Sfc4"/>
</dbReference>
<proteinExistence type="predicted"/>
<accession>A0ABY7FRP9</accession>
<gene>
    <name evidence="1" type="ORF">MAR_038559</name>
</gene>
<reference evidence="1" key="1">
    <citation type="submission" date="2022-11" db="EMBL/GenBank/DDBJ databases">
        <title>Centuries of genome instability and evolution in soft-shell clam transmissible cancer (bioRxiv).</title>
        <authorList>
            <person name="Hart S.F.M."/>
            <person name="Yonemitsu M.A."/>
            <person name="Giersch R.M."/>
            <person name="Beal B.F."/>
            <person name="Arriagada G."/>
            <person name="Davis B.W."/>
            <person name="Ostrander E.A."/>
            <person name="Goff S.P."/>
            <person name="Metzger M.J."/>
        </authorList>
    </citation>
    <scope>NUCLEOTIDE SEQUENCE</scope>
    <source>
        <strain evidence="1">MELC-2E11</strain>
        <tissue evidence="1">Siphon/mantle</tissue>
    </source>
</reference>
<protein>
    <submittedName>
        <fullName evidence="1">TF3C3-like protein</fullName>
    </submittedName>
</protein>
<keyword evidence="2" id="KW-1185">Reference proteome</keyword>
<organism evidence="1 2">
    <name type="scientific">Mya arenaria</name>
    <name type="common">Soft-shell clam</name>
    <dbReference type="NCBI Taxonomy" id="6604"/>
    <lineage>
        <taxon>Eukaryota</taxon>
        <taxon>Metazoa</taxon>
        <taxon>Spiralia</taxon>
        <taxon>Lophotrochozoa</taxon>
        <taxon>Mollusca</taxon>
        <taxon>Bivalvia</taxon>
        <taxon>Autobranchia</taxon>
        <taxon>Heteroconchia</taxon>
        <taxon>Euheterodonta</taxon>
        <taxon>Imparidentia</taxon>
        <taxon>Neoheterodontei</taxon>
        <taxon>Myida</taxon>
        <taxon>Myoidea</taxon>
        <taxon>Myidae</taxon>
        <taxon>Mya</taxon>
    </lineage>
</organism>
<dbReference type="PANTHER" id="PTHR23082">
    <property type="entry name" value="TRANSCRIPTION INITIATION FACTOR IIIC TFIIIC , POLYPEPTIDE 3-RELATED"/>
    <property type="match status" value="1"/>
</dbReference>
<evidence type="ECO:0000313" key="1">
    <source>
        <dbReference type="EMBL" id="WAR24890.1"/>
    </source>
</evidence>
<sequence>MYICSDVVYAAIHYYQKALELPPSTGERGGMFDLTKEVAYNLALIYQNSGSPDYARMLLYKHCVI</sequence>
<dbReference type="Proteomes" id="UP001164746">
    <property type="component" value="Chromosome 13"/>
</dbReference>
<dbReference type="EMBL" id="CP111024">
    <property type="protein sequence ID" value="WAR24890.1"/>
    <property type="molecule type" value="Genomic_DNA"/>
</dbReference>